<keyword evidence="4" id="KW-1185">Reference proteome</keyword>
<gene>
    <name evidence="3" type="ORF">HWQ56_06275</name>
</gene>
<keyword evidence="2" id="KW-0732">Signal</keyword>
<feature type="signal peptide" evidence="2">
    <location>
        <begin position="1"/>
        <end position="17"/>
    </location>
</feature>
<evidence type="ECO:0000256" key="2">
    <source>
        <dbReference type="SAM" id="SignalP"/>
    </source>
</evidence>
<dbReference type="Proteomes" id="UP000509568">
    <property type="component" value="Chromosome"/>
</dbReference>
<keyword evidence="3" id="KW-0176">Collagen</keyword>
<accession>A0A7D5D5P0</accession>
<dbReference type="RefSeq" id="WP_158155723.1">
    <property type="nucleotide sequence ID" value="NZ_CP056030.1"/>
</dbReference>
<dbReference type="AlphaFoldDB" id="A0A7D5D5P0"/>
<evidence type="ECO:0000256" key="1">
    <source>
        <dbReference type="SAM" id="MobiDB-lite"/>
    </source>
</evidence>
<sequence length="252" mass="25385">MRRLCLVAALFTPLAMADSLSVEPHSLMRLPGKDGVLTLDRLVVEDYATLLVPDNLVELKVGQLQLGHEARIAIVPGAQALRIEARQAVLGEGSQILARGAPGTYEKEALPGRDLQLQLQSVQGAPLSVDARGGAGAPGYFGLDGGSGTEPGCLWGQAGRGANGLNGGNGHDGAAGAQVRLQLPRDYPADAIKVQVDGGAGGQPGAPGKPGPGGKSKGCFVYDTAGGKAGRAGQPGEPGVAGHAGAVSVQRL</sequence>
<dbReference type="EMBL" id="CP056030">
    <property type="protein sequence ID" value="QKZ03413.1"/>
    <property type="molecule type" value="Genomic_DNA"/>
</dbReference>
<name>A0A7D5D5P0_9PSED</name>
<evidence type="ECO:0000313" key="4">
    <source>
        <dbReference type="Proteomes" id="UP000509568"/>
    </source>
</evidence>
<organism evidence="3 4">
    <name type="scientific">Pseudomonas eucalypticola</name>
    <dbReference type="NCBI Taxonomy" id="2599595"/>
    <lineage>
        <taxon>Bacteria</taxon>
        <taxon>Pseudomonadati</taxon>
        <taxon>Pseudomonadota</taxon>
        <taxon>Gammaproteobacteria</taxon>
        <taxon>Pseudomonadales</taxon>
        <taxon>Pseudomonadaceae</taxon>
        <taxon>Pseudomonas</taxon>
    </lineage>
</organism>
<protein>
    <submittedName>
        <fullName evidence="3">Collagen-like protein</fullName>
    </submittedName>
</protein>
<reference evidence="3 4" key="1">
    <citation type="submission" date="2020-06" db="EMBL/GenBank/DDBJ databases">
        <title>Pseudomonas eucalypticola sp. nov., an endophyte of Eucalyptus dunnii leaves with biocontrol ability of eucalyptus leaf blight.</title>
        <authorList>
            <person name="Liu Y."/>
            <person name="Song Z."/>
            <person name="Zeng H."/>
            <person name="Lu M."/>
            <person name="Wang X."/>
            <person name="Lian X."/>
            <person name="Zhang Q."/>
        </authorList>
    </citation>
    <scope>NUCLEOTIDE SEQUENCE [LARGE SCALE GENOMIC DNA]</scope>
    <source>
        <strain evidence="3 4">NP-1</strain>
    </source>
</reference>
<feature type="chain" id="PRO_5028976346" evidence="2">
    <location>
        <begin position="18"/>
        <end position="252"/>
    </location>
</feature>
<feature type="region of interest" description="Disordered" evidence="1">
    <location>
        <begin position="195"/>
        <end position="252"/>
    </location>
</feature>
<evidence type="ECO:0000313" key="3">
    <source>
        <dbReference type="EMBL" id="QKZ03413.1"/>
    </source>
</evidence>
<dbReference type="KEGG" id="pez:HWQ56_06275"/>
<proteinExistence type="predicted"/>